<evidence type="ECO:0000313" key="2">
    <source>
        <dbReference type="EMBL" id="GAG14108.1"/>
    </source>
</evidence>
<sequence>MLEEKMSASGFWDDPEAARKTVAELKSLKAVVSPTNDLLRRVEDVAVLYELAVEADSAETLVEAADEAGGIEADLGRLELRTLLSGPHDGGNCYFSVHAGAGGTESCDWAQMLMRMYLRYFERSGYAAEEIDRVEGEEAGIRSATLHVTGPYCYGYL</sequence>
<feature type="non-terminal residue" evidence="2">
    <location>
        <position position="157"/>
    </location>
</feature>
<feature type="domain" description="Peptide chain release factor" evidence="1">
    <location>
        <begin position="50"/>
        <end position="157"/>
    </location>
</feature>
<dbReference type="Pfam" id="PF03462">
    <property type="entry name" value="PCRF"/>
    <property type="match status" value="1"/>
</dbReference>
<dbReference type="InterPro" id="IPR045853">
    <property type="entry name" value="Pep_chain_release_fac_I_sf"/>
</dbReference>
<proteinExistence type="predicted"/>
<protein>
    <recommendedName>
        <fullName evidence="1">Peptide chain release factor domain-containing protein</fullName>
    </recommendedName>
</protein>
<dbReference type="PANTHER" id="PTHR43116:SF3">
    <property type="entry name" value="CLASS I PEPTIDE CHAIN RELEASE FACTOR"/>
    <property type="match status" value="1"/>
</dbReference>
<dbReference type="PANTHER" id="PTHR43116">
    <property type="entry name" value="PEPTIDE CHAIN RELEASE FACTOR 2"/>
    <property type="match status" value="1"/>
</dbReference>
<dbReference type="AlphaFoldDB" id="X0VNS4"/>
<evidence type="ECO:0000259" key="1">
    <source>
        <dbReference type="SMART" id="SM00937"/>
    </source>
</evidence>
<reference evidence="2" key="1">
    <citation type="journal article" date="2014" name="Front. Microbiol.">
        <title>High frequency of phylogenetically diverse reductive dehalogenase-homologous genes in deep subseafloor sedimentary metagenomes.</title>
        <authorList>
            <person name="Kawai M."/>
            <person name="Futagami T."/>
            <person name="Toyoda A."/>
            <person name="Takaki Y."/>
            <person name="Nishi S."/>
            <person name="Hori S."/>
            <person name="Arai W."/>
            <person name="Tsubouchi T."/>
            <person name="Morono Y."/>
            <person name="Uchiyama I."/>
            <person name="Ito T."/>
            <person name="Fujiyama A."/>
            <person name="Inagaki F."/>
            <person name="Takami H."/>
        </authorList>
    </citation>
    <scope>NUCLEOTIDE SEQUENCE</scope>
    <source>
        <strain evidence="2">Expedition CK06-06</strain>
    </source>
</reference>
<dbReference type="EMBL" id="BARS01038810">
    <property type="protein sequence ID" value="GAG14108.1"/>
    <property type="molecule type" value="Genomic_DNA"/>
</dbReference>
<dbReference type="GO" id="GO:0006415">
    <property type="term" value="P:translational termination"/>
    <property type="evidence" value="ECO:0007669"/>
    <property type="project" value="InterPro"/>
</dbReference>
<comment type="caution">
    <text evidence="2">The sequence shown here is derived from an EMBL/GenBank/DDBJ whole genome shotgun (WGS) entry which is preliminary data.</text>
</comment>
<gene>
    <name evidence="2" type="ORF">S01H1_59340</name>
</gene>
<dbReference type="InterPro" id="IPR005139">
    <property type="entry name" value="PCRF"/>
</dbReference>
<dbReference type="Gene3D" id="1.20.58.410">
    <property type="entry name" value="Release factor"/>
    <property type="match status" value="1"/>
</dbReference>
<dbReference type="SUPFAM" id="SSF75620">
    <property type="entry name" value="Release factor"/>
    <property type="match status" value="1"/>
</dbReference>
<organism evidence="2">
    <name type="scientific">marine sediment metagenome</name>
    <dbReference type="NCBI Taxonomy" id="412755"/>
    <lineage>
        <taxon>unclassified sequences</taxon>
        <taxon>metagenomes</taxon>
        <taxon>ecological metagenomes</taxon>
    </lineage>
</organism>
<dbReference type="SMART" id="SM00937">
    <property type="entry name" value="PCRF"/>
    <property type="match status" value="1"/>
</dbReference>
<name>X0VNS4_9ZZZZ</name>
<accession>X0VNS4</accession>
<dbReference type="Gene3D" id="3.30.70.1660">
    <property type="match status" value="1"/>
</dbReference>